<dbReference type="EMBL" id="JAXOFX010000005">
    <property type="protein sequence ID" value="MDZ5472012.1"/>
    <property type="molecule type" value="Genomic_DNA"/>
</dbReference>
<evidence type="ECO:0000313" key="3">
    <source>
        <dbReference type="Proteomes" id="UP001290455"/>
    </source>
</evidence>
<dbReference type="Proteomes" id="UP001290455">
    <property type="component" value="Unassembled WGS sequence"/>
</dbReference>
<evidence type="ECO:0000313" key="2">
    <source>
        <dbReference type="EMBL" id="MDZ5472012.1"/>
    </source>
</evidence>
<gene>
    <name evidence="2" type="ORF">SM124_09665</name>
</gene>
<name>A0ABU5IY42_9BACI</name>
<protein>
    <recommendedName>
        <fullName evidence="4">DUF4367 domain-containing protein</fullName>
    </recommendedName>
</protein>
<evidence type="ECO:0008006" key="4">
    <source>
        <dbReference type="Google" id="ProtNLM"/>
    </source>
</evidence>
<keyword evidence="1" id="KW-0472">Membrane</keyword>
<reference evidence="2 3" key="1">
    <citation type="submission" date="2023-11" db="EMBL/GenBank/DDBJ databases">
        <title>Bacillus jintuensis, isolated from a mudflat on the Beibu Gulf coast.</title>
        <authorList>
            <person name="Li M."/>
        </authorList>
    </citation>
    <scope>NUCLEOTIDE SEQUENCE [LARGE SCALE GENOMIC DNA]</scope>
    <source>
        <strain evidence="2 3">31A1R</strain>
    </source>
</reference>
<dbReference type="RefSeq" id="WP_322446317.1">
    <property type="nucleotide sequence ID" value="NZ_JAXOFX010000005.1"/>
</dbReference>
<comment type="caution">
    <text evidence="2">The sequence shown here is derived from an EMBL/GenBank/DDBJ whole genome shotgun (WGS) entry which is preliminary data.</text>
</comment>
<dbReference type="Gene3D" id="1.10.3950.10">
    <property type="entry name" value="putative ecf-type sigma factor negative effector from bacillus cereus"/>
    <property type="match status" value="1"/>
</dbReference>
<dbReference type="InterPro" id="IPR038267">
    <property type="entry name" value="ECF_sigma_eff"/>
</dbReference>
<sequence length="307" mass="35400">MKINLKEEVENIEIPKELHSRVELGVNQAWMEEKNKHSKRLPMKKIVISAAAAVVVFSGTWAVGGVDATETLINKIFGSRNEIQESYPQASVDDIGNYEQHLELAKEHLTENEFSQYASLHNEAAQLVKKMTVKENGQDIQNPELLSKDEQNRFENISKKIEVFRSRLSQLTTKTFEEAQKMVTYPMQKPSFVPEGYVLVNELAKTNEKNINQDPTIELHYEHGEFGYRIFQSSLSNKEEDELERRVFDHKDSYTLENFTIDYEYSDGSKVKGMRLTNTNQGYKIVIISDLLSQEELENILLSMVKE</sequence>
<evidence type="ECO:0000256" key="1">
    <source>
        <dbReference type="SAM" id="Phobius"/>
    </source>
</evidence>
<keyword evidence="1" id="KW-1133">Transmembrane helix</keyword>
<proteinExistence type="predicted"/>
<keyword evidence="3" id="KW-1185">Reference proteome</keyword>
<keyword evidence="1" id="KW-0812">Transmembrane</keyword>
<accession>A0ABU5IY42</accession>
<organism evidence="2 3">
    <name type="scientific">Robertmurraya mangrovi</name>
    <dbReference type="NCBI Taxonomy" id="3098077"/>
    <lineage>
        <taxon>Bacteria</taxon>
        <taxon>Bacillati</taxon>
        <taxon>Bacillota</taxon>
        <taxon>Bacilli</taxon>
        <taxon>Bacillales</taxon>
        <taxon>Bacillaceae</taxon>
        <taxon>Robertmurraya</taxon>
    </lineage>
</organism>
<feature type="transmembrane region" description="Helical" evidence="1">
    <location>
        <begin position="46"/>
        <end position="64"/>
    </location>
</feature>